<evidence type="ECO:0000313" key="3">
    <source>
        <dbReference type="EMBL" id="MDU9001706.1"/>
    </source>
</evidence>
<name>A0ABU3V699_9ACTN</name>
<keyword evidence="2" id="KW-1133">Transmembrane helix</keyword>
<protein>
    <submittedName>
        <fullName evidence="3">Uncharacterized protein</fullName>
    </submittedName>
</protein>
<feature type="transmembrane region" description="Helical" evidence="2">
    <location>
        <begin position="50"/>
        <end position="69"/>
    </location>
</feature>
<keyword evidence="3" id="KW-0614">Plasmid</keyword>
<feature type="region of interest" description="Disordered" evidence="1">
    <location>
        <begin position="1"/>
        <end position="24"/>
    </location>
</feature>
<feature type="transmembrane region" description="Helical" evidence="2">
    <location>
        <begin position="26"/>
        <end position="44"/>
    </location>
</feature>
<accession>A0ABU3V699</accession>
<reference evidence="3 4" key="1">
    <citation type="submission" date="2023-02" db="EMBL/GenBank/DDBJ databases">
        <authorList>
            <person name="Maleckis M."/>
        </authorList>
    </citation>
    <scope>NUCLEOTIDE SEQUENCE [LARGE SCALE GENOMIC DNA]</scope>
    <source>
        <strain evidence="3 4">P8-A2</strain>
        <plasmid evidence="3">unnamed3</plasmid>
    </source>
</reference>
<dbReference type="EMBL" id="JARAKF010000005">
    <property type="protein sequence ID" value="MDU9001706.1"/>
    <property type="molecule type" value="Genomic_DNA"/>
</dbReference>
<evidence type="ECO:0000313" key="4">
    <source>
        <dbReference type="Proteomes" id="UP001257627"/>
    </source>
</evidence>
<keyword evidence="2" id="KW-0472">Membrane</keyword>
<evidence type="ECO:0000256" key="2">
    <source>
        <dbReference type="SAM" id="Phobius"/>
    </source>
</evidence>
<dbReference type="Proteomes" id="UP001257627">
    <property type="component" value="Unassembled WGS sequence"/>
</dbReference>
<comment type="caution">
    <text evidence="3">The sequence shown here is derived from an EMBL/GenBank/DDBJ whole genome shotgun (WGS) entry which is preliminary data.</text>
</comment>
<sequence>MSPAPNHRTTPPAHGHPIARRRTARVPVRAAGAVGGGAALGFSAYLGAPWWAFLCSVLCAAIAIVPAVLPQESEHRRDVIREFLRHRERMYRLRHERPGRTVKRRTE</sequence>
<evidence type="ECO:0000256" key="1">
    <source>
        <dbReference type="SAM" id="MobiDB-lite"/>
    </source>
</evidence>
<gene>
    <name evidence="3" type="ORF">PU648_57800</name>
</gene>
<geneLocation type="plasmid" evidence="3">
    <name>unnamed3</name>
</geneLocation>
<organism evidence="3 4">
    <name type="scientific">Streptomyces mirabilis</name>
    <dbReference type="NCBI Taxonomy" id="68239"/>
    <lineage>
        <taxon>Bacteria</taxon>
        <taxon>Bacillati</taxon>
        <taxon>Actinomycetota</taxon>
        <taxon>Actinomycetes</taxon>
        <taxon>Kitasatosporales</taxon>
        <taxon>Streptomycetaceae</taxon>
        <taxon>Streptomyces</taxon>
    </lineage>
</organism>
<proteinExistence type="predicted"/>
<dbReference type="RefSeq" id="WP_316738636.1">
    <property type="nucleotide sequence ID" value="NZ_JARAKF010000005.1"/>
</dbReference>
<keyword evidence="4" id="KW-1185">Reference proteome</keyword>
<keyword evidence="2" id="KW-0812">Transmembrane</keyword>